<name>A0A087SXD5_STEMI</name>
<keyword evidence="2" id="KW-0812">Transmembrane</keyword>
<keyword evidence="2" id="KW-1133">Transmembrane helix</keyword>
<evidence type="ECO:0000313" key="4">
    <source>
        <dbReference type="Proteomes" id="UP000054359"/>
    </source>
</evidence>
<reference evidence="3 4" key="1">
    <citation type="submission" date="2013-11" db="EMBL/GenBank/DDBJ databases">
        <title>Genome sequencing of Stegodyphus mimosarum.</title>
        <authorList>
            <person name="Bechsgaard J."/>
        </authorList>
    </citation>
    <scope>NUCLEOTIDE SEQUENCE [LARGE SCALE GENOMIC DNA]</scope>
</reference>
<dbReference type="OrthoDB" id="6417148at2759"/>
<evidence type="ECO:0000313" key="3">
    <source>
        <dbReference type="EMBL" id="KFM57524.1"/>
    </source>
</evidence>
<evidence type="ECO:0000256" key="2">
    <source>
        <dbReference type="SAM" id="Phobius"/>
    </source>
</evidence>
<keyword evidence="2" id="KW-0472">Membrane</keyword>
<feature type="non-terminal residue" evidence="3">
    <location>
        <position position="92"/>
    </location>
</feature>
<protein>
    <submittedName>
        <fullName evidence="3">Uncharacterized protein</fullName>
    </submittedName>
</protein>
<sequence>MAYQKGRETLFAAFTVFSILLGSCIFTLRISTDEEMRKIITEHLLCCIMPSNKVTSFSNKTIQAKMSPPSEKPTKNGKVASSETSSIATSHK</sequence>
<feature type="transmembrane region" description="Helical" evidence="2">
    <location>
        <begin position="12"/>
        <end position="30"/>
    </location>
</feature>
<organism evidence="3 4">
    <name type="scientific">Stegodyphus mimosarum</name>
    <name type="common">African social velvet spider</name>
    <dbReference type="NCBI Taxonomy" id="407821"/>
    <lineage>
        <taxon>Eukaryota</taxon>
        <taxon>Metazoa</taxon>
        <taxon>Ecdysozoa</taxon>
        <taxon>Arthropoda</taxon>
        <taxon>Chelicerata</taxon>
        <taxon>Arachnida</taxon>
        <taxon>Araneae</taxon>
        <taxon>Araneomorphae</taxon>
        <taxon>Entelegynae</taxon>
        <taxon>Eresoidea</taxon>
        <taxon>Eresidae</taxon>
        <taxon>Stegodyphus</taxon>
    </lineage>
</organism>
<dbReference type="AlphaFoldDB" id="A0A087SXD5"/>
<accession>A0A087SXD5</accession>
<feature type="compositionally biased region" description="Polar residues" evidence="1">
    <location>
        <begin position="79"/>
        <end position="92"/>
    </location>
</feature>
<keyword evidence="4" id="KW-1185">Reference proteome</keyword>
<evidence type="ECO:0000256" key="1">
    <source>
        <dbReference type="SAM" id="MobiDB-lite"/>
    </source>
</evidence>
<feature type="region of interest" description="Disordered" evidence="1">
    <location>
        <begin position="59"/>
        <end position="92"/>
    </location>
</feature>
<dbReference type="PROSITE" id="PS51257">
    <property type="entry name" value="PROKAR_LIPOPROTEIN"/>
    <property type="match status" value="1"/>
</dbReference>
<gene>
    <name evidence="3" type="ORF">X975_03947</name>
</gene>
<dbReference type="EMBL" id="KK112391">
    <property type="protein sequence ID" value="KFM57524.1"/>
    <property type="molecule type" value="Genomic_DNA"/>
</dbReference>
<proteinExistence type="predicted"/>
<dbReference type="Proteomes" id="UP000054359">
    <property type="component" value="Unassembled WGS sequence"/>
</dbReference>